<feature type="transmembrane region" description="Helical" evidence="1">
    <location>
        <begin position="60"/>
        <end position="76"/>
    </location>
</feature>
<dbReference type="EMBL" id="MPJW01000037">
    <property type="protein sequence ID" value="OLU42790.1"/>
    <property type="molecule type" value="Genomic_DNA"/>
</dbReference>
<comment type="caution">
    <text evidence="2">The sequence shown here is derived from an EMBL/GenBank/DDBJ whole genome shotgun (WGS) entry which is preliminary data.</text>
</comment>
<feature type="transmembrane region" description="Helical" evidence="1">
    <location>
        <begin position="35"/>
        <end position="53"/>
    </location>
</feature>
<evidence type="ECO:0000313" key="3">
    <source>
        <dbReference type="Proteomes" id="UP000186341"/>
    </source>
</evidence>
<gene>
    <name evidence="2" type="ORF">BO222_01040</name>
</gene>
<dbReference type="RefSeq" id="WP_075817600.1">
    <property type="nucleotide sequence ID" value="NZ_CAOUMU010000033.1"/>
</dbReference>
<feature type="transmembrane region" description="Helical" evidence="1">
    <location>
        <begin position="82"/>
        <end position="99"/>
    </location>
</feature>
<keyword evidence="1" id="KW-1133">Transmembrane helix</keyword>
<sequence length="172" mass="18927">MTILKKFPKTIALAAAYFLGGAILLWAITQYTLPASALALSWMIFCTTIPMLTSCKSRQWVLLFSAMFGIVLARDFNAPLESLGMFDFAGAMIILFIAAKTAAGHSERSVFVRWFIALIFLIIILVEMSAGRMISLILLALCVFMQEQAAGVIQNRLRSRARKASSGLQIAK</sequence>
<keyword evidence="1" id="KW-0472">Membrane</keyword>
<dbReference type="GeneID" id="82201832"/>
<organism evidence="2 3">
    <name type="scientific">Ileibacterium valens</name>
    <dbReference type="NCBI Taxonomy" id="1862668"/>
    <lineage>
        <taxon>Bacteria</taxon>
        <taxon>Bacillati</taxon>
        <taxon>Bacillota</taxon>
        <taxon>Erysipelotrichia</taxon>
        <taxon>Erysipelotrichales</taxon>
        <taxon>Erysipelotrichaceae</taxon>
        <taxon>Ileibacterium</taxon>
    </lineage>
</organism>
<proteinExistence type="predicted"/>
<evidence type="ECO:0000256" key="1">
    <source>
        <dbReference type="SAM" id="Phobius"/>
    </source>
</evidence>
<accession>A0A1U7NIZ9</accession>
<dbReference type="AlphaFoldDB" id="A0A1U7NIZ9"/>
<dbReference type="Proteomes" id="UP000186341">
    <property type="component" value="Unassembled WGS sequence"/>
</dbReference>
<reference evidence="2 3" key="1">
    <citation type="submission" date="2016-11" db="EMBL/GenBank/DDBJ databases">
        <title>Description of two novel members of the family Erysipelotrichaceae: Ileibacterium lipovorans gen. nov., sp. nov. and Dubosiella newyorkensis, gen. nov., sp. nov.</title>
        <authorList>
            <person name="Cox L.M."/>
            <person name="Sohn J."/>
            <person name="Tyrrell K.L."/>
            <person name="Citron D.M."/>
            <person name="Lawson P.A."/>
            <person name="Patel N.B."/>
            <person name="Iizumi T."/>
            <person name="Perez-Perez G.I."/>
            <person name="Goldstein E.J."/>
            <person name="Blaser M.J."/>
        </authorList>
    </citation>
    <scope>NUCLEOTIDE SEQUENCE [LARGE SCALE GENOMIC DNA]</scope>
    <source>
        <strain evidence="2 3">NYU-BL-A3</strain>
    </source>
</reference>
<keyword evidence="3" id="KW-1185">Reference proteome</keyword>
<protein>
    <submittedName>
        <fullName evidence="2">Uncharacterized protein</fullName>
    </submittedName>
</protein>
<feature type="transmembrane region" description="Helical" evidence="1">
    <location>
        <begin position="134"/>
        <end position="153"/>
    </location>
</feature>
<name>A0A1U7NIZ9_9FIRM</name>
<feature type="transmembrane region" description="Helical" evidence="1">
    <location>
        <begin position="12"/>
        <end position="29"/>
    </location>
</feature>
<keyword evidence="1" id="KW-0812">Transmembrane</keyword>
<evidence type="ECO:0000313" key="2">
    <source>
        <dbReference type="EMBL" id="OLU42790.1"/>
    </source>
</evidence>
<feature type="transmembrane region" description="Helical" evidence="1">
    <location>
        <begin position="111"/>
        <end position="128"/>
    </location>
</feature>